<evidence type="ECO:0000256" key="2">
    <source>
        <dbReference type="ARBA" id="ARBA00023315"/>
    </source>
</evidence>
<protein>
    <submittedName>
        <fullName evidence="4">N-acetyltransferase</fullName>
    </submittedName>
</protein>
<dbReference type="Pfam" id="PF00583">
    <property type="entry name" value="Acetyltransf_1"/>
    <property type="match status" value="1"/>
</dbReference>
<dbReference type="RefSeq" id="WP_189628042.1">
    <property type="nucleotide sequence ID" value="NZ_BNAF01000019.1"/>
</dbReference>
<organism evidence="4 5">
    <name type="scientific">Sphingobacterium griseoflavum</name>
    <dbReference type="NCBI Taxonomy" id="1474952"/>
    <lineage>
        <taxon>Bacteria</taxon>
        <taxon>Pseudomonadati</taxon>
        <taxon>Bacteroidota</taxon>
        <taxon>Sphingobacteriia</taxon>
        <taxon>Sphingobacteriales</taxon>
        <taxon>Sphingobacteriaceae</taxon>
        <taxon>Sphingobacterium</taxon>
    </lineage>
</organism>
<dbReference type="PANTHER" id="PTHR43877:SF2">
    <property type="entry name" value="AMINOALKYLPHOSPHONATE N-ACETYLTRANSFERASE-RELATED"/>
    <property type="match status" value="1"/>
</dbReference>
<feature type="domain" description="N-acetyltransferase" evidence="3">
    <location>
        <begin position="3"/>
        <end position="169"/>
    </location>
</feature>
<dbReference type="InterPro" id="IPR016181">
    <property type="entry name" value="Acyl_CoA_acyltransferase"/>
</dbReference>
<keyword evidence="5" id="KW-1185">Reference proteome</keyword>
<dbReference type="InterPro" id="IPR000182">
    <property type="entry name" value="GNAT_dom"/>
</dbReference>
<dbReference type="SUPFAM" id="SSF55729">
    <property type="entry name" value="Acyl-CoA N-acyltransferases (Nat)"/>
    <property type="match status" value="1"/>
</dbReference>
<comment type="caution">
    <text evidence="4">The sequence shown here is derived from an EMBL/GenBank/DDBJ whole genome shotgun (WGS) entry which is preliminary data.</text>
</comment>
<dbReference type="Gene3D" id="3.40.630.30">
    <property type="match status" value="1"/>
</dbReference>
<dbReference type="EMBL" id="BNAF01000019">
    <property type="protein sequence ID" value="GHE49136.1"/>
    <property type="molecule type" value="Genomic_DNA"/>
</dbReference>
<name>A0ABQ3I1N2_9SPHI</name>
<evidence type="ECO:0000259" key="3">
    <source>
        <dbReference type="PROSITE" id="PS51186"/>
    </source>
</evidence>
<dbReference type="PROSITE" id="PS51186">
    <property type="entry name" value="GNAT"/>
    <property type="match status" value="1"/>
</dbReference>
<dbReference type="Proteomes" id="UP000620550">
    <property type="component" value="Unassembled WGS sequence"/>
</dbReference>
<accession>A0ABQ3I1N2</accession>
<evidence type="ECO:0000313" key="5">
    <source>
        <dbReference type="Proteomes" id="UP000620550"/>
    </source>
</evidence>
<dbReference type="InterPro" id="IPR050832">
    <property type="entry name" value="Bact_Acetyltransf"/>
</dbReference>
<keyword evidence="1" id="KW-0808">Transferase</keyword>
<evidence type="ECO:0000313" key="4">
    <source>
        <dbReference type="EMBL" id="GHE49136.1"/>
    </source>
</evidence>
<evidence type="ECO:0000256" key="1">
    <source>
        <dbReference type="ARBA" id="ARBA00022679"/>
    </source>
</evidence>
<reference evidence="5" key="1">
    <citation type="journal article" date="2019" name="Int. J. Syst. Evol. Microbiol.">
        <title>The Global Catalogue of Microorganisms (GCM) 10K type strain sequencing project: providing services to taxonomists for standard genome sequencing and annotation.</title>
        <authorList>
            <consortium name="The Broad Institute Genomics Platform"/>
            <consortium name="The Broad Institute Genome Sequencing Center for Infectious Disease"/>
            <person name="Wu L."/>
            <person name="Ma J."/>
        </authorList>
    </citation>
    <scope>NUCLEOTIDE SEQUENCE [LARGE SCALE GENOMIC DNA]</scope>
    <source>
        <strain evidence="5">CGMCC 1.12966</strain>
    </source>
</reference>
<sequence>MEYTFRKATIADLGQIWSILEDAIARRKADGSEQWQDGYPNPSVIANDIALGHGFVMLEDDTIIGYTALLISNEPAYAAIEGKWLTDDEFVVFHRVAIDGKNLGRGLAKHMLAFIEQYALKHGIYSIKADTNFDNQAMLRIFEREGYQYCGEVYFRGSARQAFEKVIVH</sequence>
<keyword evidence="2" id="KW-0012">Acyltransferase</keyword>
<proteinExistence type="predicted"/>
<gene>
    <name evidence="4" type="ORF">GCM10017764_35190</name>
</gene>
<dbReference type="PANTHER" id="PTHR43877">
    <property type="entry name" value="AMINOALKYLPHOSPHONATE N-ACETYLTRANSFERASE-RELATED-RELATED"/>
    <property type="match status" value="1"/>
</dbReference>